<name>A0A850NL42_9FLAO</name>
<comment type="subunit">
    <text evidence="6">Homodimer.</text>
</comment>
<keyword evidence="10" id="KW-1185">Reference proteome</keyword>
<keyword evidence="5 6" id="KW-0464">Manganese</keyword>
<evidence type="ECO:0000259" key="8">
    <source>
        <dbReference type="Pfam" id="PF02776"/>
    </source>
</evidence>
<keyword evidence="6" id="KW-0474">Menaquinone biosynthesis</keyword>
<comment type="similarity">
    <text evidence="6">Belongs to the TPP enzyme family. MenD subfamily.</text>
</comment>
<dbReference type="Gene3D" id="3.40.50.970">
    <property type="match status" value="2"/>
</dbReference>
<dbReference type="InterPro" id="IPR029061">
    <property type="entry name" value="THDP-binding"/>
</dbReference>
<comment type="caution">
    <text evidence="9">The sequence shown here is derived from an EMBL/GenBank/DDBJ whole genome shotgun (WGS) entry which is preliminary data.</text>
</comment>
<dbReference type="GO" id="GO:0030976">
    <property type="term" value="F:thiamine pyrophosphate binding"/>
    <property type="evidence" value="ECO:0007669"/>
    <property type="project" value="UniProtKB-UniRule"/>
</dbReference>
<comment type="cofactor">
    <cofactor evidence="6">
        <name>thiamine diphosphate</name>
        <dbReference type="ChEBI" id="CHEBI:58937"/>
    </cofactor>
    <text evidence="6">Binds 1 thiamine pyrophosphate per subunit.</text>
</comment>
<evidence type="ECO:0000256" key="1">
    <source>
        <dbReference type="ARBA" id="ARBA00022679"/>
    </source>
</evidence>
<feature type="domain" description="Thiamine pyrophosphate enzyme N-terminal TPP-binding" evidence="8">
    <location>
        <begin position="8"/>
        <end position="116"/>
    </location>
</feature>
<dbReference type="UniPathway" id="UPA00079"/>
<sequence>MMYSDIPAAQTLVLYFKSKGVKNIVISPGSRNAPLTISFTKNSFFNCFSIVDERCAAFFAMGMAQHLQEPVAVICSSGSAMLNFYPAVAEAYYSDIPLVVVSADRPSYRIDIGDGQTIRQENVLERHIGYSANLKQDVSHATKTISKYGESLLGNSQEEVQVHNEKEIAKALAIAFDEKYPVHINIPFEEPLYGRVEEPSIQIQNIEIETGLGTSTEENWDELSKIWSNSSKKMILVGVNRHSVIEAEVLEMLANDPNTVLFTETTSNLHHPDFFESIDSIIAPIEKSENREELFQKLQPELLVTFGGLIVSKKIKAFLREYKPEQHWHIDTKKANDTFYCLTKHIKINPNQFFKRMGANGSDESNFKTFWEHRKDNYEKKRKDYLKEIPFSDFMAFDRIIKTIPKGYQVHLANSSTVRYAQLFAMDPSLQVFCNRGTSGIDGTTSTAIGSSIYNNMPTVLLTGDLSFFYDSNALWNKYLRPDFRIVLINNSGGGIFRILPGKEDTEEFETFFETSHQLSAKHLAEMYGFDHITAKNENELEVGLEEFYSSSERPKILEVATPRVLNNKILLGYFDFIS</sequence>
<dbReference type="PANTHER" id="PTHR42916">
    <property type="entry name" value="2-SUCCINYL-5-ENOLPYRUVYL-6-HYDROXY-3-CYCLOHEXENE-1-CARBOXYLATE SYNTHASE"/>
    <property type="match status" value="1"/>
</dbReference>
<evidence type="ECO:0000259" key="7">
    <source>
        <dbReference type="Pfam" id="PF02775"/>
    </source>
</evidence>
<dbReference type="AlphaFoldDB" id="A0A850NL42"/>
<dbReference type="InterPro" id="IPR012001">
    <property type="entry name" value="Thiamin_PyroP_enz_TPP-bd_dom"/>
</dbReference>
<dbReference type="SUPFAM" id="SSF52518">
    <property type="entry name" value="Thiamin diphosphate-binding fold (THDP-binding)"/>
    <property type="match status" value="2"/>
</dbReference>
<proteinExistence type="inferred from homology"/>
<dbReference type="NCBIfam" id="TIGR00173">
    <property type="entry name" value="menD"/>
    <property type="match status" value="1"/>
</dbReference>
<evidence type="ECO:0000256" key="3">
    <source>
        <dbReference type="ARBA" id="ARBA00022842"/>
    </source>
</evidence>
<evidence type="ECO:0000256" key="4">
    <source>
        <dbReference type="ARBA" id="ARBA00023052"/>
    </source>
</evidence>
<dbReference type="Pfam" id="PF02775">
    <property type="entry name" value="TPP_enzyme_C"/>
    <property type="match status" value="1"/>
</dbReference>
<evidence type="ECO:0000313" key="9">
    <source>
        <dbReference type="EMBL" id="NVN19262.1"/>
    </source>
</evidence>
<comment type="pathway">
    <text evidence="6">Quinol/quinone metabolism; menaquinone biosynthesis.</text>
</comment>
<dbReference type="CDD" id="cd02009">
    <property type="entry name" value="TPP_SHCHC_synthase"/>
    <property type="match status" value="1"/>
</dbReference>
<comment type="cofactor">
    <cofactor evidence="6">
        <name>Mg(2+)</name>
        <dbReference type="ChEBI" id="CHEBI:18420"/>
    </cofactor>
    <cofactor evidence="6">
        <name>Mn(2+)</name>
        <dbReference type="ChEBI" id="CHEBI:29035"/>
    </cofactor>
</comment>
<organism evidence="9 10">
    <name type="scientific">Flagellimonas chongwuensis</name>
    <dbReference type="NCBI Taxonomy" id="2697365"/>
    <lineage>
        <taxon>Bacteria</taxon>
        <taxon>Pseudomonadati</taxon>
        <taxon>Bacteroidota</taxon>
        <taxon>Flavobacteriia</taxon>
        <taxon>Flavobacteriales</taxon>
        <taxon>Flavobacteriaceae</taxon>
        <taxon>Flagellimonas</taxon>
    </lineage>
</organism>
<dbReference type="CDD" id="cd07037">
    <property type="entry name" value="TPP_PYR_MenD"/>
    <property type="match status" value="1"/>
</dbReference>
<dbReference type="InterPro" id="IPR004433">
    <property type="entry name" value="MenaQ_synth_MenD"/>
</dbReference>
<comment type="catalytic activity">
    <reaction evidence="6">
        <text>isochorismate + 2-oxoglutarate + H(+) = 5-enolpyruvoyl-6-hydroxy-2-succinyl-cyclohex-3-ene-1-carboxylate + CO2</text>
        <dbReference type="Rhea" id="RHEA:25593"/>
        <dbReference type="ChEBI" id="CHEBI:15378"/>
        <dbReference type="ChEBI" id="CHEBI:16526"/>
        <dbReference type="ChEBI" id="CHEBI:16810"/>
        <dbReference type="ChEBI" id="CHEBI:29780"/>
        <dbReference type="ChEBI" id="CHEBI:58818"/>
        <dbReference type="EC" id="2.2.1.9"/>
    </reaction>
</comment>
<dbReference type="GO" id="GO:0009234">
    <property type="term" value="P:menaquinone biosynthetic process"/>
    <property type="evidence" value="ECO:0007669"/>
    <property type="project" value="UniProtKB-UniRule"/>
</dbReference>
<dbReference type="RefSeq" id="WP_176620862.1">
    <property type="nucleotide sequence ID" value="NZ_WYET01000007.1"/>
</dbReference>
<protein>
    <recommendedName>
        <fullName evidence="6">2-succinyl-5-enolpyruvyl-6-hydroxy-3-cyclohexene-1-carboxylate synthase</fullName>
        <shortName evidence="6">SEPHCHC synthase</shortName>
        <ecNumber evidence="6">2.2.1.9</ecNumber>
    </recommendedName>
    <alternativeName>
        <fullName evidence="6">Menaquinone biosynthesis protein MenD</fullName>
    </alternativeName>
</protein>
<dbReference type="GO" id="GO:0070204">
    <property type="term" value="F:2-succinyl-5-enolpyruvyl-6-hydroxy-3-cyclohexene-1-carboxylic-acid synthase activity"/>
    <property type="evidence" value="ECO:0007669"/>
    <property type="project" value="UniProtKB-UniRule"/>
</dbReference>
<dbReference type="Proteomes" id="UP000558089">
    <property type="component" value="Unassembled WGS sequence"/>
</dbReference>
<keyword evidence="3 6" id="KW-0460">Magnesium</keyword>
<gene>
    <name evidence="6 9" type="primary">menD</name>
    <name evidence="9" type="ORF">GUA46_13005</name>
</gene>
<evidence type="ECO:0000313" key="10">
    <source>
        <dbReference type="Proteomes" id="UP000558089"/>
    </source>
</evidence>
<evidence type="ECO:0000256" key="6">
    <source>
        <dbReference type="HAMAP-Rule" id="MF_01659"/>
    </source>
</evidence>
<keyword evidence="2 6" id="KW-0479">Metal-binding</keyword>
<dbReference type="Gene3D" id="3.40.50.1220">
    <property type="entry name" value="TPP-binding domain"/>
    <property type="match status" value="1"/>
</dbReference>
<feature type="domain" description="Thiamine pyrophosphate enzyme TPP-binding" evidence="7">
    <location>
        <begin position="417"/>
        <end position="560"/>
    </location>
</feature>
<comment type="function">
    <text evidence="6">Catalyzes the thiamine diphosphate-dependent decarboxylation of 2-oxoglutarate and the subsequent addition of the resulting succinic semialdehyde-thiamine pyrophosphate anion to isochorismate to yield 2-succinyl-5-enolpyruvyl-6-hydroxy-3-cyclohexene-1-carboxylate (SEPHCHC).</text>
</comment>
<dbReference type="PANTHER" id="PTHR42916:SF1">
    <property type="entry name" value="PROTEIN PHYLLO, CHLOROPLASTIC"/>
    <property type="match status" value="1"/>
</dbReference>
<dbReference type="Pfam" id="PF02776">
    <property type="entry name" value="TPP_enzyme_N"/>
    <property type="match status" value="1"/>
</dbReference>
<dbReference type="EMBL" id="WYET01000007">
    <property type="protein sequence ID" value="NVN19262.1"/>
    <property type="molecule type" value="Genomic_DNA"/>
</dbReference>
<evidence type="ECO:0000256" key="2">
    <source>
        <dbReference type="ARBA" id="ARBA00022723"/>
    </source>
</evidence>
<keyword evidence="4 6" id="KW-0786">Thiamine pyrophosphate</keyword>
<evidence type="ECO:0000256" key="5">
    <source>
        <dbReference type="ARBA" id="ARBA00023211"/>
    </source>
</evidence>
<dbReference type="EC" id="2.2.1.9" evidence="6"/>
<keyword evidence="1 6" id="KW-0808">Transferase</keyword>
<dbReference type="GO" id="GO:0000287">
    <property type="term" value="F:magnesium ion binding"/>
    <property type="evidence" value="ECO:0007669"/>
    <property type="project" value="UniProtKB-UniRule"/>
</dbReference>
<dbReference type="PIRSF" id="PIRSF004983">
    <property type="entry name" value="MenD"/>
    <property type="match status" value="1"/>
</dbReference>
<comment type="pathway">
    <text evidence="6">Quinol/quinone metabolism; 1,4-dihydroxy-2-naphthoate biosynthesis; 1,4-dihydroxy-2-naphthoate from chorismate: step 2/7.</text>
</comment>
<reference evidence="9 10" key="1">
    <citation type="submission" date="2020-01" db="EMBL/GenBank/DDBJ databases">
        <title>Draft Genome Analysis of Muricauda sp. HICW Isolated from coastal seawater of PR China.</title>
        <authorList>
            <person name="Chen M.-X."/>
        </authorList>
    </citation>
    <scope>NUCLEOTIDE SEQUENCE [LARGE SCALE GENOMIC DNA]</scope>
    <source>
        <strain evidence="9 10">HICW</strain>
    </source>
</reference>
<dbReference type="UniPathway" id="UPA01057">
    <property type="reaction ID" value="UER00164"/>
</dbReference>
<accession>A0A850NL42</accession>
<dbReference type="HAMAP" id="MF_01659">
    <property type="entry name" value="MenD"/>
    <property type="match status" value="1"/>
</dbReference>
<dbReference type="InterPro" id="IPR011766">
    <property type="entry name" value="TPP_enzyme_TPP-bd"/>
</dbReference>
<dbReference type="GO" id="GO:0030145">
    <property type="term" value="F:manganese ion binding"/>
    <property type="evidence" value="ECO:0007669"/>
    <property type="project" value="UniProtKB-UniRule"/>
</dbReference>